<dbReference type="RefSeq" id="XP_047842059.1">
    <property type="nucleotide sequence ID" value="XM_047986079.1"/>
</dbReference>
<protein>
    <submittedName>
        <fullName evidence="2">Uncharacterized protein</fullName>
    </submittedName>
</protein>
<keyword evidence="3" id="KW-1185">Reference proteome</keyword>
<gene>
    <name evidence="2" type="ORF">JDV02_004836</name>
</gene>
<name>A0A9Q8QEP2_9HYPO</name>
<organism evidence="2 3">
    <name type="scientific">Purpureocillium takamizusanense</name>
    <dbReference type="NCBI Taxonomy" id="2060973"/>
    <lineage>
        <taxon>Eukaryota</taxon>
        <taxon>Fungi</taxon>
        <taxon>Dikarya</taxon>
        <taxon>Ascomycota</taxon>
        <taxon>Pezizomycotina</taxon>
        <taxon>Sordariomycetes</taxon>
        <taxon>Hypocreomycetidae</taxon>
        <taxon>Hypocreales</taxon>
        <taxon>Ophiocordycipitaceae</taxon>
        <taxon>Purpureocillium</taxon>
    </lineage>
</organism>
<accession>A0A9Q8QEP2</accession>
<feature type="region of interest" description="Disordered" evidence="1">
    <location>
        <begin position="71"/>
        <end position="111"/>
    </location>
</feature>
<dbReference type="EMBL" id="CP086357">
    <property type="protein sequence ID" value="UNI18578.1"/>
    <property type="molecule type" value="Genomic_DNA"/>
</dbReference>
<dbReference type="AlphaFoldDB" id="A0A9Q8QEP2"/>
<dbReference type="GeneID" id="72066787"/>
<dbReference type="KEGG" id="ptkz:JDV02_004836"/>
<evidence type="ECO:0000256" key="1">
    <source>
        <dbReference type="SAM" id="MobiDB-lite"/>
    </source>
</evidence>
<evidence type="ECO:0000313" key="3">
    <source>
        <dbReference type="Proteomes" id="UP000829364"/>
    </source>
</evidence>
<sequence length="128" mass="14037">MVARSFKSQSVDYWSVRAVRASHGVTLGPPRWRGVIFPAPENHRRRRRASAAQQRLVHLLTLFVRCATTTTPMLPSPSPQLSKRPPAMKPSLATGHKARSTGGLGRETGLDATPDGQSFFFCTVNANL</sequence>
<proteinExistence type="predicted"/>
<dbReference type="Proteomes" id="UP000829364">
    <property type="component" value="Chromosome 4"/>
</dbReference>
<evidence type="ECO:0000313" key="2">
    <source>
        <dbReference type="EMBL" id="UNI18578.1"/>
    </source>
</evidence>
<reference evidence="2" key="1">
    <citation type="submission" date="2021-11" db="EMBL/GenBank/DDBJ databases">
        <title>Purpureocillium_takamizusanense_genome.</title>
        <authorList>
            <person name="Nguyen N.-H."/>
        </authorList>
    </citation>
    <scope>NUCLEOTIDE SEQUENCE</scope>
    <source>
        <strain evidence="2">PT3</strain>
    </source>
</reference>